<evidence type="ECO:0000313" key="2">
    <source>
        <dbReference type="Proteomes" id="UP001156694"/>
    </source>
</evidence>
<dbReference type="Gene3D" id="3.40.50.2000">
    <property type="entry name" value="Glycogen Phosphorylase B"/>
    <property type="match status" value="1"/>
</dbReference>
<evidence type="ECO:0000313" key="1">
    <source>
        <dbReference type="EMBL" id="GLQ34013.1"/>
    </source>
</evidence>
<comment type="caution">
    <text evidence="1">The sequence shown here is derived from an EMBL/GenBank/DDBJ whole genome shotgun (WGS) entry which is preliminary data.</text>
</comment>
<organism evidence="1 2">
    <name type="scientific">Amylibacter marinus</name>
    <dbReference type="NCBI Taxonomy" id="1475483"/>
    <lineage>
        <taxon>Bacteria</taxon>
        <taxon>Pseudomonadati</taxon>
        <taxon>Pseudomonadota</taxon>
        <taxon>Alphaproteobacteria</taxon>
        <taxon>Rhodobacterales</taxon>
        <taxon>Paracoccaceae</taxon>
        <taxon>Amylibacter</taxon>
    </lineage>
</organism>
<name>A0ABQ5VRH7_9RHOB</name>
<dbReference type="EMBL" id="BSNN01000002">
    <property type="protein sequence ID" value="GLQ34013.1"/>
    <property type="molecule type" value="Genomic_DNA"/>
</dbReference>
<proteinExistence type="predicted"/>
<accession>A0ABQ5VRH7</accession>
<protein>
    <submittedName>
        <fullName evidence="1">Uncharacterized protein</fullName>
    </submittedName>
</protein>
<dbReference type="RefSeq" id="WP_284375498.1">
    <property type="nucleotide sequence ID" value="NZ_BSNN01000002.1"/>
</dbReference>
<dbReference type="SUPFAM" id="SSF53756">
    <property type="entry name" value="UDP-Glycosyltransferase/glycogen phosphorylase"/>
    <property type="match status" value="1"/>
</dbReference>
<reference evidence="2" key="1">
    <citation type="journal article" date="2019" name="Int. J. Syst. Evol. Microbiol.">
        <title>The Global Catalogue of Microorganisms (GCM) 10K type strain sequencing project: providing services to taxonomists for standard genome sequencing and annotation.</title>
        <authorList>
            <consortium name="The Broad Institute Genomics Platform"/>
            <consortium name="The Broad Institute Genome Sequencing Center for Infectious Disease"/>
            <person name="Wu L."/>
            <person name="Ma J."/>
        </authorList>
    </citation>
    <scope>NUCLEOTIDE SEQUENCE [LARGE SCALE GENOMIC DNA]</scope>
    <source>
        <strain evidence="2">NBRC 110140</strain>
    </source>
</reference>
<sequence>MREFIYFEPRSDGHSAFFADMILASAMRDPRVDRVRLICAPDLADRIATKDVDTTVLDPRNLRWLQHRSAVVAGLAQWRAACRYVRGNRQAVCFLPFFDHAILGAALDFKRAAGQVSGILFRVPNGYGQVSNWRSRLKNLCKRTLYRCSDRRDVRRIFRFDPFFPVGLGRQMEVIPDPAPRIDIQTLGGQRSGSKTCFLMFGAIARRKGIFVLLEALAHLSPVILSRMELRIVGRIDRMEYQEIDEALAQAKQACPDLELHVSDAFASDTHLRQEIAGADVILAPYQDHVGSSGVLFWAAAAGKPVIAQCQGLMGQWVHQYSLGAGINSTDPMALAEALGNPVEMCPQNAQRFVQEHQQERFAQGILDGLL</sequence>
<gene>
    <name evidence="1" type="ORF">GCM10007939_02960</name>
</gene>
<dbReference type="Pfam" id="PF13692">
    <property type="entry name" value="Glyco_trans_1_4"/>
    <property type="match status" value="1"/>
</dbReference>
<dbReference type="Proteomes" id="UP001156694">
    <property type="component" value="Unassembled WGS sequence"/>
</dbReference>
<keyword evidence="2" id="KW-1185">Reference proteome</keyword>